<keyword evidence="9" id="KW-1185">Reference proteome</keyword>
<comment type="similarity">
    <text evidence="1 5">Belongs to the MsrA Met sulfoxide reductase family.</text>
</comment>
<dbReference type="RefSeq" id="WP_240719476.1">
    <property type="nucleotide sequence ID" value="NZ_JAKVTW010000016.1"/>
</dbReference>
<feature type="region of interest" description="Disordered" evidence="6">
    <location>
        <begin position="1"/>
        <end position="21"/>
    </location>
</feature>
<dbReference type="EMBL" id="JAKVTW010000016">
    <property type="protein sequence ID" value="MCH4813196.1"/>
    <property type="molecule type" value="Genomic_DNA"/>
</dbReference>
<dbReference type="EC" id="1.8.4.11" evidence="5"/>
<evidence type="ECO:0000259" key="7">
    <source>
        <dbReference type="Pfam" id="PF01625"/>
    </source>
</evidence>
<dbReference type="Proteomes" id="UP001320609">
    <property type="component" value="Unassembled WGS sequence"/>
</dbReference>
<comment type="caution">
    <text evidence="8">The sequence shown here is derived from an EMBL/GenBank/DDBJ whole genome shotgun (WGS) entry which is preliminary data.</text>
</comment>
<gene>
    <name evidence="5 8" type="primary">msrA</name>
    <name evidence="8" type="ORF">MLE19_17815</name>
</gene>
<organism evidence="8 9">
    <name type="scientific">Vreelandella neptunia</name>
    <dbReference type="NCBI Taxonomy" id="115551"/>
    <lineage>
        <taxon>Bacteria</taxon>
        <taxon>Pseudomonadati</taxon>
        <taxon>Pseudomonadota</taxon>
        <taxon>Gammaproteobacteria</taxon>
        <taxon>Oceanospirillales</taxon>
        <taxon>Halomonadaceae</taxon>
        <taxon>Vreelandella</taxon>
    </lineage>
</organism>
<evidence type="ECO:0000256" key="6">
    <source>
        <dbReference type="SAM" id="MobiDB-lite"/>
    </source>
</evidence>
<dbReference type="InterPro" id="IPR036509">
    <property type="entry name" value="Met_Sox_Rdtase_MsrA_sf"/>
</dbReference>
<protein>
    <recommendedName>
        <fullName evidence="5">Peptide methionine sulfoxide reductase MsrA</fullName>
        <shortName evidence="5">Protein-methionine-S-oxide reductase</shortName>
        <ecNumber evidence="5">1.8.4.11</ecNumber>
    </recommendedName>
    <alternativeName>
        <fullName evidence="5">Peptide-methionine (S)-S-oxide reductase</fullName>
        <shortName evidence="5">Peptide Met(O) reductase</shortName>
    </alternativeName>
</protein>
<sequence>MSLFSNANASASRVLPGRDTPIETSDVHTINGHSLHPPFPSGYEDIVLGMGCFWGVERLFWQLPGVYVTAAGYAGGETPNPTYDETCTGRTGHTEVVRVVYDPKQVGLETLLQVFWEQHDPTQGNRQGNDVGSQYRSAIFTTSQAQLEAAQQSAAAYQQALDEAGRGAITTEIKLLDTFYYAEAYHQQYLDKNPNGYCGLKGTGVTCPIG</sequence>
<dbReference type="InterPro" id="IPR050162">
    <property type="entry name" value="MsrA_MetSO_reductase"/>
</dbReference>
<feature type="active site" evidence="5">
    <location>
        <position position="52"/>
    </location>
</feature>
<evidence type="ECO:0000256" key="2">
    <source>
        <dbReference type="ARBA" id="ARBA00023002"/>
    </source>
</evidence>
<dbReference type="Gene3D" id="3.30.1060.10">
    <property type="entry name" value="Peptide methionine sulphoxide reductase MsrA"/>
    <property type="match status" value="1"/>
</dbReference>
<evidence type="ECO:0000256" key="1">
    <source>
        <dbReference type="ARBA" id="ARBA00005591"/>
    </source>
</evidence>
<accession>A0ABS9SAR8</accession>
<dbReference type="PANTHER" id="PTHR42799:SF2">
    <property type="entry name" value="MITOCHONDRIAL PEPTIDE METHIONINE SULFOXIDE REDUCTASE"/>
    <property type="match status" value="1"/>
</dbReference>
<comment type="catalytic activity">
    <reaction evidence="3 5">
        <text>L-methionyl-[protein] + [thioredoxin]-disulfide + H2O = L-methionyl-(S)-S-oxide-[protein] + [thioredoxin]-dithiol</text>
        <dbReference type="Rhea" id="RHEA:14217"/>
        <dbReference type="Rhea" id="RHEA-COMP:10698"/>
        <dbReference type="Rhea" id="RHEA-COMP:10700"/>
        <dbReference type="Rhea" id="RHEA-COMP:12313"/>
        <dbReference type="Rhea" id="RHEA-COMP:12315"/>
        <dbReference type="ChEBI" id="CHEBI:15377"/>
        <dbReference type="ChEBI" id="CHEBI:16044"/>
        <dbReference type="ChEBI" id="CHEBI:29950"/>
        <dbReference type="ChEBI" id="CHEBI:44120"/>
        <dbReference type="ChEBI" id="CHEBI:50058"/>
        <dbReference type="EC" id="1.8.4.11"/>
    </reaction>
</comment>
<keyword evidence="2 5" id="KW-0560">Oxidoreductase</keyword>
<evidence type="ECO:0000313" key="9">
    <source>
        <dbReference type="Proteomes" id="UP001320609"/>
    </source>
</evidence>
<dbReference type="PANTHER" id="PTHR42799">
    <property type="entry name" value="MITOCHONDRIAL PEPTIDE METHIONINE SULFOXIDE REDUCTASE"/>
    <property type="match status" value="1"/>
</dbReference>
<dbReference type="SUPFAM" id="SSF55068">
    <property type="entry name" value="Peptide methionine sulfoxide reductase"/>
    <property type="match status" value="1"/>
</dbReference>
<dbReference type="NCBIfam" id="TIGR00401">
    <property type="entry name" value="msrA"/>
    <property type="match status" value="1"/>
</dbReference>
<name>A0ABS9SAR8_9GAMM</name>
<reference evidence="8 9" key="1">
    <citation type="submission" date="2022-03" db="EMBL/GenBank/DDBJ databases">
        <title>Genomic signatures underlying metal tolerance in selected Arctic bacterial isolates.</title>
        <authorList>
            <person name="Thomas F.A."/>
            <person name="Venkatachalam S."/>
            <person name="Krishnan K.P."/>
        </authorList>
    </citation>
    <scope>NUCLEOTIDE SEQUENCE [LARGE SCALE GENOMIC DNA]</scope>
    <source>
        <strain evidence="8 9">HM116</strain>
    </source>
</reference>
<dbReference type="GO" id="GO:0008113">
    <property type="term" value="F:peptide-methionine (S)-S-oxide reductase activity"/>
    <property type="evidence" value="ECO:0007669"/>
    <property type="project" value="UniProtKB-EC"/>
</dbReference>
<dbReference type="InterPro" id="IPR002569">
    <property type="entry name" value="Met_Sox_Rdtase_MsrA_dom"/>
</dbReference>
<dbReference type="HAMAP" id="MF_01401">
    <property type="entry name" value="MsrA"/>
    <property type="match status" value="1"/>
</dbReference>
<comment type="catalytic activity">
    <reaction evidence="4 5">
        <text>[thioredoxin]-disulfide + L-methionine + H2O = L-methionine (S)-S-oxide + [thioredoxin]-dithiol</text>
        <dbReference type="Rhea" id="RHEA:19993"/>
        <dbReference type="Rhea" id="RHEA-COMP:10698"/>
        <dbReference type="Rhea" id="RHEA-COMP:10700"/>
        <dbReference type="ChEBI" id="CHEBI:15377"/>
        <dbReference type="ChEBI" id="CHEBI:29950"/>
        <dbReference type="ChEBI" id="CHEBI:50058"/>
        <dbReference type="ChEBI" id="CHEBI:57844"/>
        <dbReference type="ChEBI" id="CHEBI:58772"/>
        <dbReference type="EC" id="1.8.4.11"/>
    </reaction>
</comment>
<proteinExistence type="inferred from homology"/>
<feature type="compositionally biased region" description="Polar residues" evidence="6">
    <location>
        <begin position="1"/>
        <end position="11"/>
    </location>
</feature>
<evidence type="ECO:0000256" key="5">
    <source>
        <dbReference type="HAMAP-Rule" id="MF_01401"/>
    </source>
</evidence>
<comment type="function">
    <text evidence="5">Has an important function as a repair enzyme for proteins that have been inactivated by oxidation. Catalyzes the reversible oxidation-reduction of methionine sulfoxide in proteins to methionine.</text>
</comment>
<evidence type="ECO:0000313" key="8">
    <source>
        <dbReference type="EMBL" id="MCH4813196.1"/>
    </source>
</evidence>
<evidence type="ECO:0000256" key="3">
    <source>
        <dbReference type="ARBA" id="ARBA00047806"/>
    </source>
</evidence>
<dbReference type="Pfam" id="PF01625">
    <property type="entry name" value="PMSR"/>
    <property type="match status" value="1"/>
</dbReference>
<evidence type="ECO:0000256" key="4">
    <source>
        <dbReference type="ARBA" id="ARBA00048782"/>
    </source>
</evidence>
<feature type="domain" description="Peptide methionine sulphoxide reductase MsrA" evidence="7">
    <location>
        <begin position="46"/>
        <end position="198"/>
    </location>
</feature>